<keyword evidence="4" id="KW-1185">Reference proteome</keyword>
<dbReference type="Pfam" id="PF14501">
    <property type="entry name" value="HATPase_c_5"/>
    <property type="match status" value="1"/>
</dbReference>
<organism evidence="3 4">
    <name type="scientific">Ruminococcus albus SY3</name>
    <dbReference type="NCBI Taxonomy" id="1341156"/>
    <lineage>
        <taxon>Bacteria</taxon>
        <taxon>Bacillati</taxon>
        <taxon>Bacillota</taxon>
        <taxon>Clostridia</taxon>
        <taxon>Eubacteriales</taxon>
        <taxon>Oscillospiraceae</taxon>
        <taxon>Ruminococcus</taxon>
    </lineage>
</organism>
<evidence type="ECO:0000313" key="3">
    <source>
        <dbReference type="EMBL" id="EXM38620.1"/>
    </source>
</evidence>
<feature type="transmembrane region" description="Helical" evidence="1">
    <location>
        <begin position="160"/>
        <end position="178"/>
    </location>
</feature>
<dbReference type="PANTHER" id="PTHR40448:SF1">
    <property type="entry name" value="TWO-COMPONENT SENSOR HISTIDINE KINASE"/>
    <property type="match status" value="1"/>
</dbReference>
<dbReference type="Proteomes" id="UP000021369">
    <property type="component" value="Unassembled WGS sequence"/>
</dbReference>
<protein>
    <recommendedName>
        <fullName evidence="2">Sensor histidine kinase NatK-like C-terminal domain-containing protein</fullName>
    </recommendedName>
</protein>
<dbReference type="PANTHER" id="PTHR40448">
    <property type="entry name" value="TWO-COMPONENT SENSOR HISTIDINE KINASE"/>
    <property type="match status" value="1"/>
</dbReference>
<dbReference type="Gene3D" id="3.30.565.10">
    <property type="entry name" value="Histidine kinase-like ATPase, C-terminal domain"/>
    <property type="match status" value="1"/>
</dbReference>
<keyword evidence="1" id="KW-1133">Transmembrane helix</keyword>
<dbReference type="EMBL" id="JEOB01000004">
    <property type="protein sequence ID" value="EXM38620.1"/>
    <property type="molecule type" value="Genomic_DNA"/>
</dbReference>
<dbReference type="PATRIC" id="fig|1341156.4.peg.2795"/>
<comment type="caution">
    <text evidence="3">The sequence shown here is derived from an EMBL/GenBank/DDBJ whole genome shotgun (WGS) entry which is preliminary data.</text>
</comment>
<dbReference type="AlphaFoldDB" id="A0A011WNQ6"/>
<keyword evidence="1" id="KW-0472">Membrane</keyword>
<evidence type="ECO:0000256" key="1">
    <source>
        <dbReference type="SAM" id="Phobius"/>
    </source>
</evidence>
<feature type="domain" description="Sensor histidine kinase NatK-like C-terminal" evidence="2">
    <location>
        <begin position="328"/>
        <end position="423"/>
    </location>
</feature>
<dbReference type="InterPro" id="IPR036890">
    <property type="entry name" value="HATPase_C_sf"/>
</dbReference>
<feature type="transmembrane region" description="Helical" evidence="1">
    <location>
        <begin position="190"/>
        <end position="213"/>
    </location>
</feature>
<sequence>MSRTELIAELLNNAAESVIIVFFLYKIFKEKYYHGSKGIALMTVISILVFSALSFFTVVPLLNLGATLLILVLTSRIWFNVSMIERLFYSVMFIVIALVSEFLPMTVLYMLDMGTPIDQLSSGRGRYIGMILSKIFMFWISVYIIEYLKNKTRSIPLRNWMAIFLTPFFSIFILYCMFDPNRVSRKDTIIFISSAVGLLAVNLFVFDFFDVYANQLKMALMEQQLKNDEDNYKLIEDKYNEIRTLRHDFKNQIAVANDMFEKGRTREAIKHLNDLQDKLSETSGVCYTGISSVDSIVNLKWQEALKHDIEYVTQITVSDKIELDDLLLCRIFANLLDNSIEGCERYTGDNKFISIRISQINGNLHISISNSSNQVDVDDLRTEKSDLSAHGLGVKSIKKAVEELNGIITFKCECEIFSVDIIIKY</sequence>
<accession>A0A011WNQ6</accession>
<name>A0A011WNQ6_RUMAL</name>
<proteinExistence type="predicted"/>
<evidence type="ECO:0000259" key="2">
    <source>
        <dbReference type="Pfam" id="PF14501"/>
    </source>
</evidence>
<reference evidence="3 4" key="1">
    <citation type="submission" date="2013-06" db="EMBL/GenBank/DDBJ databases">
        <title>Rumen cellulosomics: divergent fiber-degrading strategies revealed by comparative genome-wide analysis of six Ruminococcal strains.</title>
        <authorList>
            <person name="Dassa B."/>
            <person name="Borovok I."/>
            <person name="Lamed R."/>
            <person name="Flint H."/>
            <person name="Yeoman C.J."/>
            <person name="White B."/>
            <person name="Bayer E.A."/>
        </authorList>
    </citation>
    <scope>NUCLEOTIDE SEQUENCE [LARGE SCALE GENOMIC DNA]</scope>
    <source>
        <strain evidence="3 4">SY3</strain>
    </source>
</reference>
<dbReference type="CDD" id="cd16935">
    <property type="entry name" value="HATPase_AgrC-ComD-like"/>
    <property type="match status" value="1"/>
</dbReference>
<feature type="transmembrane region" description="Helical" evidence="1">
    <location>
        <begin position="127"/>
        <end position="148"/>
    </location>
</feature>
<feature type="transmembrane region" description="Helical" evidence="1">
    <location>
        <begin position="6"/>
        <end position="27"/>
    </location>
</feature>
<evidence type="ECO:0000313" key="4">
    <source>
        <dbReference type="Proteomes" id="UP000021369"/>
    </source>
</evidence>
<feature type="transmembrane region" description="Helical" evidence="1">
    <location>
        <begin position="62"/>
        <end position="79"/>
    </location>
</feature>
<gene>
    <name evidence="3" type="ORF">RASY3_15980</name>
</gene>
<dbReference type="OrthoDB" id="1815560at2"/>
<dbReference type="SUPFAM" id="SSF55874">
    <property type="entry name" value="ATPase domain of HSP90 chaperone/DNA topoisomerase II/histidine kinase"/>
    <property type="match status" value="1"/>
</dbReference>
<dbReference type="InterPro" id="IPR032834">
    <property type="entry name" value="NatK-like_C"/>
</dbReference>
<keyword evidence="1" id="KW-0812">Transmembrane</keyword>
<dbReference type="RefSeq" id="WP_037289749.1">
    <property type="nucleotide sequence ID" value="NZ_JEOB01000004.1"/>
</dbReference>
<dbReference type="GO" id="GO:0042802">
    <property type="term" value="F:identical protein binding"/>
    <property type="evidence" value="ECO:0007669"/>
    <property type="project" value="TreeGrafter"/>
</dbReference>
<feature type="transmembrane region" description="Helical" evidence="1">
    <location>
        <begin position="91"/>
        <end position="111"/>
    </location>
</feature>